<dbReference type="InterPro" id="IPR045667">
    <property type="entry name" value="ORC3_N"/>
</dbReference>
<feature type="region of interest" description="Disordered" evidence="6">
    <location>
        <begin position="190"/>
        <end position="234"/>
    </location>
</feature>
<organism evidence="9 10">
    <name type="scientific">Metschnikowia aff. pulcherrima</name>
    <dbReference type="NCBI Taxonomy" id="2163413"/>
    <lineage>
        <taxon>Eukaryota</taxon>
        <taxon>Fungi</taxon>
        <taxon>Dikarya</taxon>
        <taxon>Ascomycota</taxon>
        <taxon>Saccharomycotina</taxon>
        <taxon>Pichiomycetes</taxon>
        <taxon>Metschnikowiaceae</taxon>
        <taxon>Metschnikowia</taxon>
    </lineage>
</organism>
<reference evidence="10" key="1">
    <citation type="submission" date="2019-03" db="EMBL/GenBank/DDBJ databases">
        <title>Snf2 controls pulcherriminic acid biosynthesis and connects pigmentation and antifungal activity of the yeast Metschnikowia pulcherrima.</title>
        <authorList>
            <person name="Gore-Lloyd D."/>
            <person name="Sumann I."/>
            <person name="Brachmann A.O."/>
            <person name="Schneeberger K."/>
            <person name="Ortiz-Merino R.A."/>
            <person name="Moreno-Beltran M."/>
            <person name="Schlaefli M."/>
            <person name="Kirner P."/>
            <person name="Santos Kron A."/>
            <person name="Wolfe K.H."/>
            <person name="Piel J."/>
            <person name="Ahrens C.H."/>
            <person name="Henk D."/>
            <person name="Freimoser F.M."/>
        </authorList>
    </citation>
    <scope>NUCLEOTIDE SEQUENCE [LARGE SCALE GENOMIC DNA]</scope>
    <source>
        <strain evidence="10">APC 1.2</strain>
    </source>
</reference>
<dbReference type="EMBL" id="CP034457">
    <property type="protein sequence ID" value="QBM87350.1"/>
    <property type="molecule type" value="Genomic_DNA"/>
</dbReference>
<dbReference type="GO" id="GO:0005664">
    <property type="term" value="C:nuclear origin of replication recognition complex"/>
    <property type="evidence" value="ECO:0007669"/>
    <property type="project" value="InterPro"/>
</dbReference>
<dbReference type="InterPro" id="IPR020795">
    <property type="entry name" value="ORC3"/>
</dbReference>
<feature type="compositionally biased region" description="Acidic residues" evidence="6">
    <location>
        <begin position="195"/>
        <end position="228"/>
    </location>
</feature>
<dbReference type="GO" id="GO:0005656">
    <property type="term" value="C:nuclear pre-replicative complex"/>
    <property type="evidence" value="ECO:0007669"/>
    <property type="project" value="TreeGrafter"/>
</dbReference>
<keyword evidence="3" id="KW-0235">DNA replication</keyword>
<evidence type="ECO:0000259" key="7">
    <source>
        <dbReference type="Pfam" id="PF07034"/>
    </source>
</evidence>
<comment type="similarity">
    <text evidence="2">Belongs to the ORC3 family.</text>
</comment>
<dbReference type="GO" id="GO:0003688">
    <property type="term" value="F:DNA replication origin binding"/>
    <property type="evidence" value="ECO:0007669"/>
    <property type="project" value="TreeGrafter"/>
</dbReference>
<protein>
    <submittedName>
        <fullName evidence="9">Origin recognition complex subunit 3</fullName>
    </submittedName>
</protein>
<dbReference type="Proteomes" id="UP000292447">
    <property type="component" value="Chromosome II"/>
</dbReference>
<keyword evidence="4" id="KW-0238">DNA-binding</keyword>
<keyword evidence="10" id="KW-1185">Reference proteome</keyword>
<gene>
    <name evidence="9" type="primary">MPUL0B05520</name>
    <name evidence="9" type="ORF">METSCH_B05520</name>
</gene>
<feature type="domain" description="Origin recognition complex subunit 3 winged helix C-terminal" evidence="8">
    <location>
        <begin position="621"/>
        <end position="760"/>
    </location>
</feature>
<evidence type="ECO:0000313" key="9">
    <source>
        <dbReference type="EMBL" id="QBM87350.1"/>
    </source>
</evidence>
<dbReference type="CDD" id="cd20704">
    <property type="entry name" value="Orc3"/>
    <property type="match status" value="1"/>
</dbReference>
<dbReference type="STRING" id="2163413.A0A4P6XJI8"/>
<evidence type="ECO:0000256" key="5">
    <source>
        <dbReference type="ARBA" id="ARBA00023242"/>
    </source>
</evidence>
<evidence type="ECO:0000259" key="8">
    <source>
        <dbReference type="Pfam" id="PF18137"/>
    </source>
</evidence>
<dbReference type="PANTHER" id="PTHR12748:SF0">
    <property type="entry name" value="ORIGIN RECOGNITION COMPLEX SUBUNIT 3"/>
    <property type="match status" value="1"/>
</dbReference>
<evidence type="ECO:0000256" key="3">
    <source>
        <dbReference type="ARBA" id="ARBA00022705"/>
    </source>
</evidence>
<name>A0A4P6XJI8_9ASCO</name>
<keyword evidence="5" id="KW-0539">Nucleus</keyword>
<evidence type="ECO:0000256" key="4">
    <source>
        <dbReference type="ARBA" id="ARBA00023125"/>
    </source>
</evidence>
<comment type="subcellular location">
    <subcellularLocation>
        <location evidence="1">Nucleus</location>
    </subcellularLocation>
</comment>
<evidence type="ECO:0000256" key="2">
    <source>
        <dbReference type="ARBA" id="ARBA00010977"/>
    </source>
</evidence>
<dbReference type="AlphaFoldDB" id="A0A4P6XJI8"/>
<accession>A0A4P6XJI8</accession>
<evidence type="ECO:0000256" key="6">
    <source>
        <dbReference type="SAM" id="MobiDB-lite"/>
    </source>
</evidence>
<feature type="domain" description="Origin recognition complex subunit 3 N-terminal" evidence="7">
    <location>
        <begin position="60"/>
        <end position="398"/>
    </location>
</feature>
<dbReference type="PANTHER" id="PTHR12748">
    <property type="entry name" value="ORIGIN RECOGNITION COMPLEX SUBUNIT 3"/>
    <property type="match status" value="1"/>
</dbReference>
<dbReference type="Pfam" id="PF07034">
    <property type="entry name" value="ORC3_N"/>
    <property type="match status" value="1"/>
</dbReference>
<dbReference type="Pfam" id="PF18137">
    <property type="entry name" value="WHD_ORC"/>
    <property type="match status" value="1"/>
</dbReference>
<proteinExistence type="inferred from homology"/>
<dbReference type="InterPro" id="IPR040855">
    <property type="entry name" value="ORC_WH_C"/>
</dbReference>
<evidence type="ECO:0000256" key="1">
    <source>
        <dbReference type="ARBA" id="ARBA00004123"/>
    </source>
</evidence>
<evidence type="ECO:0000313" key="10">
    <source>
        <dbReference type="Proteomes" id="UP000292447"/>
    </source>
</evidence>
<sequence length="763" mass="87811">MSQLLVDQNLQKTHYSIDLAKRKRQRVEEKSQAETQKEVKEIPEKNAEITVKLESKDLTPAVQPEQKHNTPFRALHGESAAHVKHRYGLYQKIWGHQKKAIEKILNSANITLFANLERYVEDPLSDRLDTAFLGLSSNTANNLRLLDEFSLFINTKSSFQHVKMVRLNSKVCVNIKAAVRELIKQIVEGTTAETQMEEPPEEGLQEEDLENESLAESDDGEDGEEDEGPAGVTGGRISYDFEIVQDWMDAYMKKHKCEDSLRIIVVFDDTDGFDNEILNRLLQLLCIYSNRYPIKLVMALSSRNVGDWINANIISRLRTLIESVKLEARDNKDIGFQVIDEILLQNEITTENPLLIDAYLSLIILNRFENSNNSIDSLITELKLSYMIHFYQLPLPVLIDPSFVPEKFHYDALRKLPSFKLHMEDLVHRFEQDPAAHESTKILRLLLSNKELKALFDESKIRIQKYQNAVMNAVNMVYWLCGGATQKFQIYKLITNNQFVNSAFSSGLLKKVASYNEEEFDEFTAFIYGPHIKDSVGAHSDDDVTKLKRSLGVSAPADLKALVTEYFNLNKHLNMKISDNLFNEVLTINGGRSELDELKPPASIEENYDNLMIHLIRPNHRELLEAALDEPQKYLRNPLIMESIGRKKHNTRLLGPPLCKLYQVYKDAPVSINLWDFYVAFKLSLLKKQIIAEIDRHVQNSSEDVRARLSPIMEKVKDSESEDTWDKMVYGWFIQGCYELNAMGFLKEKVKGDYMDKLIWKNL</sequence>
<dbReference type="GO" id="GO:0031261">
    <property type="term" value="C:DNA replication preinitiation complex"/>
    <property type="evidence" value="ECO:0007669"/>
    <property type="project" value="TreeGrafter"/>
</dbReference>
<dbReference type="GO" id="GO:0006270">
    <property type="term" value="P:DNA replication initiation"/>
    <property type="evidence" value="ECO:0007669"/>
    <property type="project" value="TreeGrafter"/>
</dbReference>